<dbReference type="GO" id="GO:0009245">
    <property type="term" value="P:lipid A biosynthetic process"/>
    <property type="evidence" value="ECO:0007669"/>
    <property type="project" value="TreeGrafter"/>
</dbReference>
<evidence type="ECO:0000256" key="1">
    <source>
        <dbReference type="ARBA" id="ARBA00022475"/>
    </source>
</evidence>
<keyword evidence="2" id="KW-0997">Cell inner membrane</keyword>
<dbReference type="Pfam" id="PF00149">
    <property type="entry name" value="Metallophos"/>
    <property type="match status" value="1"/>
</dbReference>
<reference evidence="8 9" key="1">
    <citation type="submission" date="2019-02" db="EMBL/GenBank/DDBJ databases">
        <title>Deep-cultivation of Planctomycetes and their phenomic and genomic characterization uncovers novel biology.</title>
        <authorList>
            <person name="Wiegand S."/>
            <person name="Jogler M."/>
            <person name="Boedeker C."/>
            <person name="Pinto D."/>
            <person name="Vollmers J."/>
            <person name="Rivas-Marin E."/>
            <person name="Kohn T."/>
            <person name="Peeters S.H."/>
            <person name="Heuer A."/>
            <person name="Rast P."/>
            <person name="Oberbeckmann S."/>
            <person name="Bunk B."/>
            <person name="Jeske O."/>
            <person name="Meyerdierks A."/>
            <person name="Storesund J.E."/>
            <person name="Kallscheuer N."/>
            <person name="Luecker S."/>
            <person name="Lage O.M."/>
            <person name="Pohl T."/>
            <person name="Merkel B.J."/>
            <person name="Hornburger P."/>
            <person name="Mueller R.-W."/>
            <person name="Bruemmer F."/>
            <person name="Labrenz M."/>
            <person name="Spormann A.M."/>
            <person name="Op Den Camp H."/>
            <person name="Overmann J."/>
            <person name="Amann R."/>
            <person name="Jetten M.S.M."/>
            <person name="Mascher T."/>
            <person name="Medema M.H."/>
            <person name="Devos D.P."/>
            <person name="Kaster A.-K."/>
            <person name="Ovreas L."/>
            <person name="Rohde M."/>
            <person name="Galperin M.Y."/>
            <person name="Jogler C."/>
        </authorList>
    </citation>
    <scope>NUCLEOTIDE SEQUENCE [LARGE SCALE GENOMIC DNA]</scope>
    <source>
        <strain evidence="8 9">Pla100</strain>
    </source>
</reference>
<dbReference type="EMBL" id="SJPM01000001">
    <property type="protein sequence ID" value="TWU04011.1"/>
    <property type="molecule type" value="Genomic_DNA"/>
</dbReference>
<dbReference type="SUPFAM" id="SSF56300">
    <property type="entry name" value="Metallo-dependent phosphatases"/>
    <property type="match status" value="1"/>
</dbReference>
<keyword evidence="5" id="KW-0464">Manganese</keyword>
<dbReference type="GO" id="GO:0046872">
    <property type="term" value="F:metal ion binding"/>
    <property type="evidence" value="ECO:0007669"/>
    <property type="project" value="UniProtKB-KW"/>
</dbReference>
<feature type="region of interest" description="Disordered" evidence="6">
    <location>
        <begin position="267"/>
        <end position="294"/>
    </location>
</feature>
<dbReference type="PANTHER" id="PTHR34990">
    <property type="entry name" value="UDP-2,3-DIACYLGLUCOSAMINE HYDROLASE-RELATED"/>
    <property type="match status" value="1"/>
</dbReference>
<keyword evidence="4" id="KW-0472">Membrane</keyword>
<dbReference type="InterPro" id="IPR043461">
    <property type="entry name" value="LpxH-like"/>
</dbReference>
<sequence length="294" mass="33305">MNHPVARPVRTLLLSDVHLGSKHTQTAQCLDFLKSYQPEQVYLVGDFIDGWRTAHGWHWTPLCDEVMDYFEDLMAKGTKVFYTPGNHDAFLRDIDGHNLIMEKFAGKFADVEIADQFVFETVRGWRLLVTHGDLFDVVETQAQWVSKITSIAYDVILSCNRLVNHCVGRRHRNPYGACAWLKSQVKRAIRFCSGFEPNLMQHARAEGCEGVICGHVHTPNMIHRPHLLYCNTGDWVENCTGLVEHHDGRISLDSIYGKTRTLELPQHHRAGDFGHGPNDWSADSSEISAGQLVG</sequence>
<accession>A0A5C6AX03</accession>
<gene>
    <name evidence="8" type="ORF">Pla100_09470</name>
</gene>
<keyword evidence="8" id="KW-0378">Hydrolase</keyword>
<name>A0A5C6AX03_9BACT</name>
<proteinExistence type="predicted"/>
<dbReference type="InterPro" id="IPR029052">
    <property type="entry name" value="Metallo-depent_PP-like"/>
</dbReference>
<evidence type="ECO:0000256" key="4">
    <source>
        <dbReference type="ARBA" id="ARBA00023136"/>
    </source>
</evidence>
<keyword evidence="3" id="KW-0479">Metal-binding</keyword>
<dbReference type="Gene3D" id="3.60.21.10">
    <property type="match status" value="1"/>
</dbReference>
<dbReference type="CDD" id="cd07398">
    <property type="entry name" value="MPP_YbbF-LpxH"/>
    <property type="match status" value="1"/>
</dbReference>
<dbReference type="PANTHER" id="PTHR34990:SF2">
    <property type="entry name" value="BLL8164 PROTEIN"/>
    <property type="match status" value="1"/>
</dbReference>
<dbReference type="Proteomes" id="UP000316213">
    <property type="component" value="Unassembled WGS sequence"/>
</dbReference>
<keyword evidence="1" id="KW-1003">Cell membrane</keyword>
<evidence type="ECO:0000259" key="7">
    <source>
        <dbReference type="Pfam" id="PF00149"/>
    </source>
</evidence>
<dbReference type="GO" id="GO:0008758">
    <property type="term" value="F:UDP-2,3-diacylglucosamine hydrolase activity"/>
    <property type="evidence" value="ECO:0007669"/>
    <property type="project" value="TreeGrafter"/>
</dbReference>
<dbReference type="AlphaFoldDB" id="A0A5C6AX03"/>
<dbReference type="GO" id="GO:0016020">
    <property type="term" value="C:membrane"/>
    <property type="evidence" value="ECO:0007669"/>
    <property type="project" value="GOC"/>
</dbReference>
<evidence type="ECO:0000256" key="6">
    <source>
        <dbReference type="SAM" id="MobiDB-lite"/>
    </source>
</evidence>
<evidence type="ECO:0000256" key="2">
    <source>
        <dbReference type="ARBA" id="ARBA00022519"/>
    </source>
</evidence>
<protein>
    <submittedName>
        <fullName evidence="8">UDP-2,3-diacylglucosamine hydrolase</fullName>
    </submittedName>
</protein>
<evidence type="ECO:0000256" key="3">
    <source>
        <dbReference type="ARBA" id="ARBA00022723"/>
    </source>
</evidence>
<comment type="caution">
    <text evidence="8">The sequence shown here is derived from an EMBL/GenBank/DDBJ whole genome shotgun (WGS) entry which is preliminary data.</text>
</comment>
<keyword evidence="9" id="KW-1185">Reference proteome</keyword>
<dbReference type="InterPro" id="IPR004843">
    <property type="entry name" value="Calcineurin-like_PHP"/>
</dbReference>
<evidence type="ECO:0000313" key="8">
    <source>
        <dbReference type="EMBL" id="TWU04011.1"/>
    </source>
</evidence>
<evidence type="ECO:0000313" key="9">
    <source>
        <dbReference type="Proteomes" id="UP000316213"/>
    </source>
</evidence>
<organism evidence="8 9">
    <name type="scientific">Neorhodopirellula pilleata</name>
    <dbReference type="NCBI Taxonomy" id="2714738"/>
    <lineage>
        <taxon>Bacteria</taxon>
        <taxon>Pseudomonadati</taxon>
        <taxon>Planctomycetota</taxon>
        <taxon>Planctomycetia</taxon>
        <taxon>Pirellulales</taxon>
        <taxon>Pirellulaceae</taxon>
        <taxon>Neorhodopirellula</taxon>
    </lineage>
</organism>
<feature type="domain" description="Calcineurin-like phosphoesterase" evidence="7">
    <location>
        <begin position="10"/>
        <end position="219"/>
    </location>
</feature>
<evidence type="ECO:0000256" key="5">
    <source>
        <dbReference type="ARBA" id="ARBA00023211"/>
    </source>
</evidence>
<dbReference type="OrthoDB" id="9802481at2"/>